<name>A0A8S5S4B4_9CAUD</name>
<organism evidence="1">
    <name type="scientific">Siphoviridae sp. ctxYv12</name>
    <dbReference type="NCBI Taxonomy" id="2827974"/>
    <lineage>
        <taxon>Viruses</taxon>
        <taxon>Duplodnaviria</taxon>
        <taxon>Heunggongvirae</taxon>
        <taxon>Uroviricota</taxon>
        <taxon>Caudoviricetes</taxon>
    </lineage>
</organism>
<accession>A0A8S5S4B4</accession>
<reference evidence="1" key="1">
    <citation type="journal article" date="2021" name="Proc. Natl. Acad. Sci. U.S.A.">
        <title>A Catalog of Tens of Thousands of Viruses from Human Metagenomes Reveals Hidden Associations with Chronic Diseases.</title>
        <authorList>
            <person name="Tisza M.J."/>
            <person name="Buck C.B."/>
        </authorList>
    </citation>
    <scope>NUCLEOTIDE SEQUENCE</scope>
    <source>
        <strain evidence="1">CtxYv12</strain>
    </source>
</reference>
<evidence type="ECO:0000313" key="1">
    <source>
        <dbReference type="EMBL" id="DAF45766.1"/>
    </source>
</evidence>
<protein>
    <submittedName>
        <fullName evidence="1">Uncharacterized protein</fullName>
    </submittedName>
</protein>
<proteinExistence type="predicted"/>
<sequence length="29" mass="3611">MQHFFTNFLEKKEFNLALLYQKLCYLKTV</sequence>
<dbReference type="EMBL" id="BK032518">
    <property type="protein sequence ID" value="DAF45766.1"/>
    <property type="molecule type" value="Genomic_DNA"/>
</dbReference>